<dbReference type="Proteomes" id="UP000029738">
    <property type="component" value="Unassembled WGS sequence"/>
</dbReference>
<evidence type="ECO:0000259" key="1">
    <source>
        <dbReference type="Pfam" id="PF01471"/>
    </source>
</evidence>
<feature type="domain" description="Peptidoglycan binding-like" evidence="1">
    <location>
        <begin position="48"/>
        <end position="100"/>
    </location>
</feature>
<evidence type="ECO:0000313" key="4">
    <source>
        <dbReference type="Proteomes" id="UP000029738"/>
    </source>
</evidence>
<protein>
    <submittedName>
        <fullName evidence="3">Peptidoglycan-binding protein</fullName>
    </submittedName>
</protein>
<sequence length="281" mass="32146">MKRLMHSLASFLGLEKNKVCFPGKKQVYLFTKRPILHQDFTPNSLVDAINELQTILHSQGFLANVTGKFDLETEEAVKEFQRKNHLYVDGVVGALTWACLCYPTIYRGIKILTPKLQESVKELQNILHHEGFLKKEPYGVFDWQTEKAVKHFQRSYGLKDDGIVGAATWAVLLGMRQKKDARVPKNFSFLPLSVLSIWKQLLMLCFIILGIYNSPIAGPDPQFNKALVTGYALTYIVPFMLDCIPFKQASEQKLPLFEYAPYVLTGIFWKPILNFIEQLVN</sequence>
<dbReference type="InterPro" id="IPR052905">
    <property type="entry name" value="LD-transpeptidase_YkuD-like"/>
</dbReference>
<reference evidence="2" key="2">
    <citation type="submission" date="2019-11" db="EMBL/GenBank/DDBJ databases">
        <title>Improved Assembly of Tolypothrix boutellei genome.</title>
        <authorList>
            <person name="Sarangi A.N."/>
            <person name="Mukherjee M."/>
            <person name="Ghosh S."/>
            <person name="Singh D."/>
            <person name="Das A."/>
            <person name="Kant S."/>
            <person name="Prusty A."/>
            <person name="Tripathy S."/>
        </authorList>
    </citation>
    <scope>NUCLEOTIDE SEQUENCE</scope>
    <source>
        <strain evidence="2">VB521301</strain>
    </source>
</reference>
<dbReference type="PANTHER" id="PTHR41533:SF1">
    <property type="entry name" value="L,D-TRANSPEPTIDASE YCBB-RELATED"/>
    <property type="match status" value="1"/>
</dbReference>
<dbReference type="AlphaFoldDB" id="A0A0C1R0R7"/>
<dbReference type="OrthoDB" id="511527at2"/>
<gene>
    <name evidence="3" type="ORF">DA73_0222690</name>
    <name evidence="2" type="ORF">DA73_0400018490</name>
</gene>
<name>A0A0C1R0R7_9CYAN</name>
<dbReference type="EMBL" id="JHEG02000048">
    <property type="protein sequence ID" value="KIE11199.1"/>
    <property type="molecule type" value="Genomic_DNA"/>
</dbReference>
<dbReference type="Gene3D" id="1.10.101.10">
    <property type="entry name" value="PGBD-like superfamily/PGBD"/>
    <property type="match status" value="2"/>
</dbReference>
<dbReference type="STRING" id="1479485.DA73_0222690"/>
<proteinExistence type="predicted"/>
<dbReference type="Pfam" id="PF01471">
    <property type="entry name" value="PG_binding_1"/>
    <property type="match status" value="2"/>
</dbReference>
<dbReference type="InterPro" id="IPR036366">
    <property type="entry name" value="PGBDSf"/>
</dbReference>
<comment type="caution">
    <text evidence="3">The sequence shown here is derived from an EMBL/GenBank/DDBJ whole genome shotgun (WGS) entry which is preliminary data.</text>
</comment>
<keyword evidence="4" id="KW-1185">Reference proteome</keyword>
<dbReference type="InterPro" id="IPR002477">
    <property type="entry name" value="Peptidoglycan-bd-like"/>
</dbReference>
<dbReference type="EMBL" id="JHEG04000001">
    <property type="protein sequence ID" value="KAF3887255.1"/>
    <property type="molecule type" value="Genomic_DNA"/>
</dbReference>
<feature type="domain" description="Peptidoglycan binding-like" evidence="1">
    <location>
        <begin position="118"/>
        <end position="172"/>
    </location>
</feature>
<evidence type="ECO:0000313" key="2">
    <source>
        <dbReference type="EMBL" id="KAF3887255.1"/>
    </source>
</evidence>
<dbReference type="SUPFAM" id="SSF47090">
    <property type="entry name" value="PGBD-like"/>
    <property type="match status" value="2"/>
</dbReference>
<organism evidence="3">
    <name type="scientific">Tolypothrix bouteillei VB521301</name>
    <dbReference type="NCBI Taxonomy" id="1479485"/>
    <lineage>
        <taxon>Bacteria</taxon>
        <taxon>Bacillati</taxon>
        <taxon>Cyanobacteriota</taxon>
        <taxon>Cyanophyceae</taxon>
        <taxon>Nostocales</taxon>
        <taxon>Tolypothrichaceae</taxon>
        <taxon>Tolypothrix</taxon>
    </lineage>
</organism>
<reference evidence="3" key="1">
    <citation type="journal article" date="2015" name="Genome Announc.">
        <title>Draft Genome Sequence of Tolypothrix boutellei Strain VB521301.</title>
        <authorList>
            <person name="Chandrababunaidu M.M."/>
            <person name="Singh D."/>
            <person name="Sen D."/>
            <person name="Bhan S."/>
            <person name="Das S."/>
            <person name="Gupta A."/>
            <person name="Adhikary S.P."/>
            <person name="Tripathy S."/>
        </authorList>
    </citation>
    <scope>NUCLEOTIDE SEQUENCE</scope>
    <source>
        <strain evidence="3">VB521301</strain>
    </source>
</reference>
<dbReference type="PANTHER" id="PTHR41533">
    <property type="entry name" value="L,D-TRANSPEPTIDASE HI_1667-RELATED"/>
    <property type="match status" value="1"/>
</dbReference>
<evidence type="ECO:0000313" key="3">
    <source>
        <dbReference type="EMBL" id="KIE11199.1"/>
    </source>
</evidence>
<accession>A0A0C1R0R7</accession>
<dbReference type="InterPro" id="IPR036365">
    <property type="entry name" value="PGBD-like_sf"/>
</dbReference>